<keyword evidence="7" id="KW-1015">Disulfide bond</keyword>
<evidence type="ECO:0000313" key="10">
    <source>
        <dbReference type="EMBL" id="KAH7373456.1"/>
    </source>
</evidence>
<dbReference type="InterPro" id="IPR051378">
    <property type="entry name" value="Cell2Cell_Antifungal"/>
</dbReference>
<feature type="domain" description="Gnk2-homologous" evidence="9">
    <location>
        <begin position="33"/>
        <end position="140"/>
    </location>
</feature>
<keyword evidence="4" id="KW-0611">Plant defense</keyword>
<name>A0A8T2SYH4_CERRI</name>
<proteinExistence type="predicted"/>
<keyword evidence="3" id="KW-0430">Lectin</keyword>
<keyword evidence="8" id="KW-0732">Signal</keyword>
<evidence type="ECO:0000256" key="7">
    <source>
        <dbReference type="ARBA" id="ARBA00023157"/>
    </source>
</evidence>
<dbReference type="GO" id="GO:0042742">
    <property type="term" value="P:defense response to bacterium"/>
    <property type="evidence" value="ECO:0007669"/>
    <property type="project" value="UniProtKB-KW"/>
</dbReference>
<evidence type="ECO:0000256" key="8">
    <source>
        <dbReference type="SAM" id="SignalP"/>
    </source>
</evidence>
<dbReference type="EMBL" id="CM035422">
    <property type="protein sequence ID" value="KAH7373456.1"/>
    <property type="molecule type" value="Genomic_DNA"/>
</dbReference>
<dbReference type="GO" id="GO:0050832">
    <property type="term" value="P:defense response to fungus"/>
    <property type="evidence" value="ECO:0007669"/>
    <property type="project" value="UniProtKB-KW"/>
</dbReference>
<evidence type="ECO:0000259" key="9">
    <source>
        <dbReference type="PROSITE" id="PS51473"/>
    </source>
</evidence>
<dbReference type="CDD" id="cd23509">
    <property type="entry name" value="Gnk2-like"/>
    <property type="match status" value="1"/>
</dbReference>
<feature type="signal peptide" evidence="8">
    <location>
        <begin position="1"/>
        <end position="20"/>
    </location>
</feature>
<evidence type="ECO:0000256" key="3">
    <source>
        <dbReference type="ARBA" id="ARBA00022734"/>
    </source>
</evidence>
<dbReference type="PANTHER" id="PTHR32080:SF54">
    <property type="entry name" value="GNK2-HOMOLOGOUS DOMAIN-CONTAINING PROTEIN"/>
    <property type="match status" value="1"/>
</dbReference>
<protein>
    <recommendedName>
        <fullName evidence="9">Gnk2-homologous domain-containing protein</fullName>
    </recommendedName>
</protein>
<dbReference type="Pfam" id="PF01657">
    <property type="entry name" value="Stress-antifung"/>
    <property type="match status" value="1"/>
</dbReference>
<dbReference type="InterPro" id="IPR038408">
    <property type="entry name" value="GNK2_sf"/>
</dbReference>
<comment type="caution">
    <text evidence="10">The sequence shown here is derived from an EMBL/GenBank/DDBJ whole genome shotgun (WGS) entry which is preliminary data.</text>
</comment>
<keyword evidence="2" id="KW-0295">Fungicide</keyword>
<feature type="chain" id="PRO_5035749817" description="Gnk2-homologous domain-containing protein" evidence="8">
    <location>
        <begin position="21"/>
        <end position="318"/>
    </location>
</feature>
<sequence>MAAHLLRFFFFFSFLFCTLPQPSLQILPSDFPSLTYQDCFPNRSFSVASATYSSNVVTVLGTLSSRALQGIKYSETSVSTFDYSATYAVYAVFQCRGDLTAQSCYVCVKSAAQQMDACSKSMAARVQMDGCFLHYEHGPIFSLDLNYITKRCDPQETSDVTYLTAIQEVMEGILSLAPKQGGFAVVVNDGVHWLYKLLGVLAMPDNILKLFRILWFDDGHADIFRQLLLPLRILKFLGYAAFSTSCHGACRLSRASTYFRGACPPSRPSNSFPGACRPSHACCRSGWRFWCTVREATIWFAGRIGRKSLLFAGASDSN</sequence>
<keyword evidence="5" id="KW-0044">Antibiotic</keyword>
<evidence type="ECO:0000256" key="2">
    <source>
        <dbReference type="ARBA" id="ARBA00022577"/>
    </source>
</evidence>
<dbReference type="GO" id="GO:0009506">
    <property type="term" value="C:plasmodesma"/>
    <property type="evidence" value="ECO:0007669"/>
    <property type="project" value="TreeGrafter"/>
</dbReference>
<organism evidence="10 11">
    <name type="scientific">Ceratopteris richardii</name>
    <name type="common">Triangle waterfern</name>
    <dbReference type="NCBI Taxonomy" id="49495"/>
    <lineage>
        <taxon>Eukaryota</taxon>
        <taxon>Viridiplantae</taxon>
        <taxon>Streptophyta</taxon>
        <taxon>Embryophyta</taxon>
        <taxon>Tracheophyta</taxon>
        <taxon>Polypodiopsida</taxon>
        <taxon>Polypodiidae</taxon>
        <taxon>Polypodiales</taxon>
        <taxon>Pteridineae</taxon>
        <taxon>Pteridaceae</taxon>
        <taxon>Parkerioideae</taxon>
        <taxon>Ceratopteris</taxon>
    </lineage>
</organism>
<gene>
    <name evidence="10" type="ORF">KP509_17G057200</name>
</gene>
<dbReference type="GO" id="GO:0005537">
    <property type="term" value="F:D-mannose binding"/>
    <property type="evidence" value="ECO:0007669"/>
    <property type="project" value="UniProtKB-KW"/>
</dbReference>
<dbReference type="OrthoDB" id="1097929at2759"/>
<evidence type="ECO:0000256" key="4">
    <source>
        <dbReference type="ARBA" id="ARBA00022821"/>
    </source>
</evidence>
<keyword evidence="11" id="KW-1185">Reference proteome</keyword>
<evidence type="ECO:0000256" key="6">
    <source>
        <dbReference type="ARBA" id="ARBA00023035"/>
    </source>
</evidence>
<accession>A0A8T2SYH4</accession>
<dbReference type="GO" id="GO:0031640">
    <property type="term" value="P:killing of cells of another organism"/>
    <property type="evidence" value="ECO:0007669"/>
    <property type="project" value="UniProtKB-KW"/>
</dbReference>
<evidence type="ECO:0000256" key="1">
    <source>
        <dbReference type="ARBA" id="ARBA00022529"/>
    </source>
</evidence>
<dbReference type="AlphaFoldDB" id="A0A8T2SYH4"/>
<dbReference type="PANTHER" id="PTHR32080">
    <property type="entry name" value="ANTIFUNGAL PROTEIN GINKBILOBIN-2-LIKE"/>
    <property type="match status" value="1"/>
</dbReference>
<dbReference type="PROSITE" id="PS51473">
    <property type="entry name" value="GNK2"/>
    <property type="match status" value="1"/>
</dbReference>
<reference evidence="10" key="1">
    <citation type="submission" date="2021-08" db="EMBL/GenBank/DDBJ databases">
        <title>WGS assembly of Ceratopteris richardii.</title>
        <authorList>
            <person name="Marchant D.B."/>
            <person name="Chen G."/>
            <person name="Jenkins J."/>
            <person name="Shu S."/>
            <person name="Leebens-Mack J."/>
            <person name="Grimwood J."/>
            <person name="Schmutz J."/>
            <person name="Soltis P."/>
            <person name="Soltis D."/>
            <person name="Chen Z.-H."/>
        </authorList>
    </citation>
    <scope>NUCLEOTIDE SEQUENCE</scope>
    <source>
        <strain evidence="10">Whitten #5841</strain>
        <tissue evidence="10">Leaf</tissue>
    </source>
</reference>
<evidence type="ECO:0000256" key="5">
    <source>
        <dbReference type="ARBA" id="ARBA00023022"/>
    </source>
</evidence>
<keyword evidence="1" id="KW-0929">Antimicrobial</keyword>
<dbReference type="Proteomes" id="UP000825935">
    <property type="component" value="Chromosome 17"/>
</dbReference>
<dbReference type="InterPro" id="IPR002902">
    <property type="entry name" value="GNK2"/>
</dbReference>
<evidence type="ECO:0000313" key="11">
    <source>
        <dbReference type="Proteomes" id="UP000825935"/>
    </source>
</evidence>
<keyword evidence="6" id="KW-0465">Mannose-binding</keyword>
<dbReference type="Gene3D" id="3.30.430.20">
    <property type="entry name" value="Gnk2 domain, C-X8-C-X2-C motif"/>
    <property type="match status" value="1"/>
</dbReference>